<evidence type="ECO:0000313" key="6">
    <source>
        <dbReference type="EMBL" id="GAC31967.1"/>
    </source>
</evidence>
<dbReference type="InterPro" id="IPR025662">
    <property type="entry name" value="Sigma_54_int_dom_ATP-bd_1"/>
</dbReference>
<dbReference type="CDD" id="cd00009">
    <property type="entry name" value="AAA"/>
    <property type="match status" value="1"/>
</dbReference>
<dbReference type="Gene3D" id="3.40.50.300">
    <property type="entry name" value="P-loop containing nucleotide triphosphate hydrolases"/>
    <property type="match status" value="1"/>
</dbReference>
<dbReference type="SMART" id="SM00382">
    <property type="entry name" value="AAA"/>
    <property type="match status" value="1"/>
</dbReference>
<evidence type="ECO:0000256" key="2">
    <source>
        <dbReference type="ARBA" id="ARBA00022840"/>
    </source>
</evidence>
<dbReference type="InterPro" id="IPR002197">
    <property type="entry name" value="HTH_Fis"/>
</dbReference>
<sequence>MKVSKSSSEHVRVLVFGHKEFSQLMTSVMPEFTEKAHFRILDTIVGSVKEIEQHITDFKPDVIVSAGANAAYLKSALDIPVLSLDSTPEDIISAVKRAAQISGNIVLINFAESSPVVPLLETALNVSIQEEIYTTSDQARELFQLTRQVNNVVYVGASLVCGLAAQHEIPAFLLYSAQSCRKTLANAIRAGRNHLQTQQRTALTDWLVYQSKTPIFMTDEQGDSVIFNQAAYDELGVDSESHIELESFIHSDEQQRPTDGECQIHGTDWWFHQDCVMAKGSPSYVYQFYRKKPKTEKQLVTNRHNLVYSSPALVEVVNQVKSFSTSPSNVLIFGESGTGKELIARAVHQHSPYCEGRFVALNCSAIPTELFEGELFGYRDGAFTGSKRGGRKGLIEEAQNGVLFLDEISELALDQQSKLLRFMQERHYRPLGSNEEKPVNLKLVAATNKPLRELVEAGSFREDLFFRLNVFNIHIPALRERPEDIKRISEQKLADFIISYKLPFSVDDILPPVISALGDYAWPGNVRELENVLERLVAYLYTANSTNNIQQVLLHIAPEMLEHENFDPDNGLVKAKELELVVEAMTRFNGDKRRAAAYLGLSQTTLWRRLKRINNN</sequence>
<dbReference type="PANTHER" id="PTHR32071:SF57">
    <property type="entry name" value="C4-DICARBOXYLATE TRANSPORT TRANSCRIPTIONAL REGULATORY PROTEIN DCTD"/>
    <property type="match status" value="1"/>
</dbReference>
<dbReference type="PRINTS" id="PR01590">
    <property type="entry name" value="HTHFIS"/>
</dbReference>
<evidence type="ECO:0000313" key="7">
    <source>
        <dbReference type="Proteomes" id="UP000006322"/>
    </source>
</evidence>
<feature type="domain" description="Sigma-54 factor interaction" evidence="5">
    <location>
        <begin position="306"/>
        <end position="538"/>
    </location>
</feature>
<organism evidence="6 7">
    <name type="scientific">Paraglaciecola polaris LMG 21857</name>
    <dbReference type="NCBI Taxonomy" id="1129793"/>
    <lineage>
        <taxon>Bacteria</taxon>
        <taxon>Pseudomonadati</taxon>
        <taxon>Pseudomonadota</taxon>
        <taxon>Gammaproteobacteria</taxon>
        <taxon>Alteromonadales</taxon>
        <taxon>Alteromonadaceae</taxon>
        <taxon>Paraglaciecola</taxon>
    </lineage>
</organism>
<dbReference type="GO" id="GO:0043565">
    <property type="term" value="F:sequence-specific DNA binding"/>
    <property type="evidence" value="ECO:0007669"/>
    <property type="project" value="InterPro"/>
</dbReference>
<dbReference type="Gene3D" id="1.10.10.60">
    <property type="entry name" value="Homeodomain-like"/>
    <property type="match status" value="1"/>
</dbReference>
<dbReference type="GO" id="GO:0000156">
    <property type="term" value="F:phosphorelay response regulator activity"/>
    <property type="evidence" value="ECO:0007669"/>
    <property type="project" value="InterPro"/>
</dbReference>
<proteinExistence type="predicted"/>
<dbReference type="InterPro" id="IPR002078">
    <property type="entry name" value="Sigma_54_int"/>
</dbReference>
<dbReference type="Pfam" id="PF00158">
    <property type="entry name" value="Sigma54_activat"/>
    <property type="match status" value="1"/>
</dbReference>
<protein>
    <submittedName>
        <fullName evidence="6">Transcriptional regulator, propionate catabolism operon regulatory protein</fullName>
    </submittedName>
</protein>
<keyword evidence="7" id="KW-1185">Reference proteome</keyword>
<dbReference type="AlphaFoldDB" id="K6ZNU9"/>
<dbReference type="SUPFAM" id="SSF52540">
    <property type="entry name" value="P-loop containing nucleoside triphosphate hydrolases"/>
    <property type="match status" value="1"/>
</dbReference>
<dbReference type="GO" id="GO:0005524">
    <property type="term" value="F:ATP binding"/>
    <property type="evidence" value="ECO:0007669"/>
    <property type="project" value="UniProtKB-KW"/>
</dbReference>
<comment type="caution">
    <text evidence="6">The sequence shown here is derived from an EMBL/GenBank/DDBJ whole genome shotgun (WGS) entry which is preliminary data.</text>
</comment>
<dbReference type="Gene3D" id="3.40.50.10660">
    <property type="entry name" value="PrpR receptor domain-like"/>
    <property type="match status" value="1"/>
</dbReference>
<dbReference type="InterPro" id="IPR010524">
    <property type="entry name" value="Sig_transdc_resp-reg_PrpR_N"/>
</dbReference>
<dbReference type="PROSITE" id="PS50045">
    <property type="entry name" value="SIGMA54_INTERACT_4"/>
    <property type="match status" value="1"/>
</dbReference>
<evidence type="ECO:0000256" key="1">
    <source>
        <dbReference type="ARBA" id="ARBA00022741"/>
    </source>
</evidence>
<dbReference type="GO" id="GO:0006355">
    <property type="term" value="P:regulation of DNA-templated transcription"/>
    <property type="evidence" value="ECO:0007669"/>
    <property type="project" value="InterPro"/>
</dbReference>
<dbReference type="PROSITE" id="PS00688">
    <property type="entry name" value="SIGMA54_INTERACT_3"/>
    <property type="match status" value="1"/>
</dbReference>
<keyword evidence="4" id="KW-0804">Transcription</keyword>
<dbReference type="EMBL" id="BAER01000024">
    <property type="protein sequence ID" value="GAC31967.1"/>
    <property type="molecule type" value="Genomic_DNA"/>
</dbReference>
<dbReference type="PROSITE" id="PS00675">
    <property type="entry name" value="SIGMA54_INTERACT_1"/>
    <property type="match status" value="1"/>
</dbReference>
<dbReference type="SUPFAM" id="SSF46689">
    <property type="entry name" value="Homeodomain-like"/>
    <property type="match status" value="1"/>
</dbReference>
<dbReference type="PANTHER" id="PTHR32071">
    <property type="entry name" value="TRANSCRIPTIONAL REGULATORY PROTEIN"/>
    <property type="match status" value="1"/>
</dbReference>
<dbReference type="InterPro" id="IPR003593">
    <property type="entry name" value="AAA+_ATPase"/>
</dbReference>
<dbReference type="SUPFAM" id="SSF159800">
    <property type="entry name" value="PrpR receptor domain-like"/>
    <property type="match status" value="1"/>
</dbReference>
<evidence type="ECO:0000256" key="4">
    <source>
        <dbReference type="ARBA" id="ARBA00023163"/>
    </source>
</evidence>
<keyword evidence="2" id="KW-0067">ATP-binding</keyword>
<dbReference type="InterPro" id="IPR027417">
    <property type="entry name" value="P-loop_NTPase"/>
</dbReference>
<dbReference type="OrthoDB" id="9804019at2"/>
<dbReference type="InterPro" id="IPR058031">
    <property type="entry name" value="AAA_lid_NorR"/>
</dbReference>
<dbReference type="STRING" id="1129793.GPLA_1051"/>
<evidence type="ECO:0000256" key="3">
    <source>
        <dbReference type="ARBA" id="ARBA00023015"/>
    </source>
</evidence>
<gene>
    <name evidence="6" type="primary">prpR</name>
    <name evidence="6" type="ORF">GPLA_1051</name>
</gene>
<dbReference type="Pfam" id="PF02954">
    <property type="entry name" value="HTH_8"/>
    <property type="match status" value="1"/>
</dbReference>
<dbReference type="RefSeq" id="WP_007103771.1">
    <property type="nucleotide sequence ID" value="NZ_BAER01000024.1"/>
</dbReference>
<keyword evidence="1" id="KW-0547">Nucleotide-binding</keyword>
<dbReference type="FunFam" id="3.40.50.300:FF:000006">
    <property type="entry name" value="DNA-binding transcriptional regulator NtrC"/>
    <property type="match status" value="1"/>
</dbReference>
<dbReference type="Gene3D" id="3.40.50.2300">
    <property type="match status" value="1"/>
</dbReference>
<evidence type="ECO:0000259" key="5">
    <source>
        <dbReference type="PROSITE" id="PS50045"/>
    </source>
</evidence>
<dbReference type="Gene3D" id="1.10.8.60">
    <property type="match status" value="1"/>
</dbReference>
<dbReference type="InterPro" id="IPR009057">
    <property type="entry name" value="Homeodomain-like_sf"/>
</dbReference>
<accession>K6ZNU9</accession>
<dbReference type="Pfam" id="PF25601">
    <property type="entry name" value="AAA_lid_14"/>
    <property type="match status" value="1"/>
</dbReference>
<dbReference type="InterPro" id="IPR025944">
    <property type="entry name" value="Sigma_54_int_dom_CS"/>
</dbReference>
<dbReference type="Proteomes" id="UP000006322">
    <property type="component" value="Unassembled WGS sequence"/>
</dbReference>
<reference evidence="7" key="1">
    <citation type="journal article" date="2014" name="Environ. Microbiol.">
        <title>Comparative genomics of the marine bacterial genus Glaciecola reveals the high degree of genomic diversity and genomic characteristic for cold adaptation.</title>
        <authorList>
            <person name="Qin Q.L."/>
            <person name="Xie B.B."/>
            <person name="Yu Y."/>
            <person name="Shu Y.L."/>
            <person name="Rong J.C."/>
            <person name="Zhang Y.J."/>
            <person name="Zhao D.L."/>
            <person name="Chen X.L."/>
            <person name="Zhang X.Y."/>
            <person name="Chen B."/>
            <person name="Zhou B.C."/>
            <person name="Zhang Y.Z."/>
        </authorList>
    </citation>
    <scope>NUCLEOTIDE SEQUENCE [LARGE SCALE GENOMIC DNA]</scope>
    <source>
        <strain evidence="7">LMG 21857</strain>
    </source>
</reference>
<dbReference type="Pfam" id="PF06506">
    <property type="entry name" value="PrpR_N"/>
    <property type="match status" value="1"/>
</dbReference>
<keyword evidence="3" id="KW-0805">Transcription regulation</keyword>
<name>K6ZNU9_9ALTE</name>